<dbReference type="InterPro" id="IPR011206">
    <property type="entry name" value="Citrate_lyase_beta/mcl1/mcl2"/>
</dbReference>
<evidence type="ECO:0000313" key="5">
    <source>
        <dbReference type="EMBL" id="GAA0935455.1"/>
    </source>
</evidence>
<evidence type="ECO:0000256" key="1">
    <source>
        <dbReference type="ARBA" id="ARBA00001946"/>
    </source>
</evidence>
<sequence length="311" mass="33460">MALRARRSELATPASNEWMFAKAAASGADLVFLDLEDACAPAERESARGKAAAALRDLDWGRTTRAIRMNGVDTRWAHGDVIEVVTGAREALDVIIVPKVRRARDVWWVDVLLTQLEDTLGLTKRIGLEVLIEEVEGLQNVDEIARASDRLEAVIFGVGDFSASQGARVDTNFDPVVAYPGDMWHYARARVVVAARAAGIDAVDAPFPNFRDPDAYRTACDRAGAMGYTGKWAIHPSQVDIANTAFAPTPEEIAHAEDVVAAYRAAEAGGRGATSVNGMLVDAAHLRHADTVTRIAALIGASGETAERTER</sequence>
<dbReference type="Gene3D" id="3.20.20.60">
    <property type="entry name" value="Phosphoenolpyruvate-binding domains"/>
    <property type="match status" value="1"/>
</dbReference>
<keyword evidence="3" id="KW-0460">Magnesium</keyword>
<dbReference type="Pfam" id="PF03328">
    <property type="entry name" value="HpcH_HpaI"/>
    <property type="match status" value="1"/>
</dbReference>
<proteinExistence type="predicted"/>
<evidence type="ECO:0000313" key="6">
    <source>
        <dbReference type="Proteomes" id="UP001499967"/>
    </source>
</evidence>
<accession>A0ABN1PZ37</accession>
<dbReference type="EMBL" id="BAAAHP010000075">
    <property type="protein sequence ID" value="GAA0935455.1"/>
    <property type="molecule type" value="Genomic_DNA"/>
</dbReference>
<reference evidence="5 6" key="1">
    <citation type="journal article" date="2019" name="Int. J. Syst. Evol. Microbiol.">
        <title>The Global Catalogue of Microorganisms (GCM) 10K type strain sequencing project: providing services to taxonomists for standard genome sequencing and annotation.</title>
        <authorList>
            <consortium name="The Broad Institute Genomics Platform"/>
            <consortium name="The Broad Institute Genome Sequencing Center for Infectious Disease"/>
            <person name="Wu L."/>
            <person name="Ma J."/>
        </authorList>
    </citation>
    <scope>NUCLEOTIDE SEQUENCE [LARGE SCALE GENOMIC DNA]</scope>
    <source>
        <strain evidence="5 6">JCM 11117</strain>
    </source>
</reference>
<dbReference type="RefSeq" id="WP_343941681.1">
    <property type="nucleotide sequence ID" value="NZ_BAAAHP010000075.1"/>
</dbReference>
<keyword evidence="5" id="KW-0456">Lyase</keyword>
<dbReference type="PANTHER" id="PTHR32308:SF10">
    <property type="entry name" value="CITRATE LYASE SUBUNIT BETA"/>
    <property type="match status" value="1"/>
</dbReference>
<gene>
    <name evidence="5" type="ORF">GCM10009559_26890</name>
</gene>
<dbReference type="InterPro" id="IPR015813">
    <property type="entry name" value="Pyrv/PenolPyrv_kinase-like_dom"/>
</dbReference>
<evidence type="ECO:0000256" key="3">
    <source>
        <dbReference type="ARBA" id="ARBA00022842"/>
    </source>
</evidence>
<evidence type="ECO:0000259" key="4">
    <source>
        <dbReference type="Pfam" id="PF03328"/>
    </source>
</evidence>
<comment type="caution">
    <text evidence="5">The sequence shown here is derived from an EMBL/GenBank/DDBJ whole genome shotgun (WGS) entry which is preliminary data.</text>
</comment>
<organism evidence="5 6">
    <name type="scientific">Pseudonocardia zijingensis</name>
    <dbReference type="NCBI Taxonomy" id="153376"/>
    <lineage>
        <taxon>Bacteria</taxon>
        <taxon>Bacillati</taxon>
        <taxon>Actinomycetota</taxon>
        <taxon>Actinomycetes</taxon>
        <taxon>Pseudonocardiales</taxon>
        <taxon>Pseudonocardiaceae</taxon>
        <taxon>Pseudonocardia</taxon>
    </lineage>
</organism>
<protein>
    <submittedName>
        <fullName evidence="5">CoA ester lyase</fullName>
    </submittedName>
</protein>
<dbReference type="SUPFAM" id="SSF51621">
    <property type="entry name" value="Phosphoenolpyruvate/pyruvate domain"/>
    <property type="match status" value="1"/>
</dbReference>
<dbReference type="InterPro" id="IPR005000">
    <property type="entry name" value="Aldolase/citrate-lyase_domain"/>
</dbReference>
<keyword evidence="6" id="KW-1185">Reference proteome</keyword>
<feature type="domain" description="HpcH/HpaI aldolase/citrate lyase" evidence="4">
    <location>
        <begin position="12"/>
        <end position="236"/>
    </location>
</feature>
<keyword evidence="2" id="KW-0479">Metal-binding</keyword>
<dbReference type="Proteomes" id="UP001499967">
    <property type="component" value="Unassembled WGS sequence"/>
</dbReference>
<dbReference type="InterPro" id="IPR040442">
    <property type="entry name" value="Pyrv_kinase-like_dom_sf"/>
</dbReference>
<dbReference type="PANTHER" id="PTHR32308">
    <property type="entry name" value="LYASE BETA SUBUNIT, PUTATIVE (AFU_ORTHOLOGUE AFUA_4G13030)-RELATED"/>
    <property type="match status" value="1"/>
</dbReference>
<name>A0ABN1PZ37_9PSEU</name>
<evidence type="ECO:0000256" key="2">
    <source>
        <dbReference type="ARBA" id="ARBA00022723"/>
    </source>
</evidence>
<dbReference type="GO" id="GO:0016829">
    <property type="term" value="F:lyase activity"/>
    <property type="evidence" value="ECO:0007669"/>
    <property type="project" value="UniProtKB-KW"/>
</dbReference>
<dbReference type="PIRSF" id="PIRSF015582">
    <property type="entry name" value="Cit_lyase_B"/>
    <property type="match status" value="1"/>
</dbReference>
<comment type="cofactor">
    <cofactor evidence="1">
        <name>Mg(2+)</name>
        <dbReference type="ChEBI" id="CHEBI:18420"/>
    </cofactor>
</comment>